<sequence length="459" mass="50420">MIRRIAGTLATLALIGSVQGAGPLPDVQRDIDEREESLAYHIGVQAYVYGYPAVDLMHVMGRETRRADGVQRVYAPVNTMFNYRTLATPGTEGDLRAPNNDTIYFSAWLDLSAGPVVLDVPDTAGRYYTVAISDLYAETEHIGRRTTGTGAGRFLFVPPGWQGALPAGMQLIENSTTVVYLLGRMYSAGDADMEEASRLIDAFRISAHEGSHEPAPRDFPVREDLQRVEFFTWLNRILRESPTRADEAALMAQFDRIGVGPSQVFDLATANPAVVAGLQRALKDGARLIELAAREKVEPGWIVLRDLGTYGYNYLRRAGVVRTGTGANRAEENLYPANLFSADGKLLHGGQRYTLRFEKGGLPPVDAFWSISVYDARTHALVENPIRRYSIGDRTPGLVHGEDGALTLHLQADEPAEGPHNWLPTPSGAFYVIARLYQPRQEALTGAYVLPPLWPVPGS</sequence>
<organism evidence="4 5">
    <name type="scientific">Thauera mechernichensis</name>
    <dbReference type="NCBI Taxonomy" id="82788"/>
    <lineage>
        <taxon>Bacteria</taxon>
        <taxon>Pseudomonadati</taxon>
        <taxon>Pseudomonadota</taxon>
        <taxon>Betaproteobacteria</taxon>
        <taxon>Rhodocyclales</taxon>
        <taxon>Zoogloeaceae</taxon>
        <taxon>Thauera</taxon>
    </lineage>
</organism>
<evidence type="ECO:0000313" key="4">
    <source>
        <dbReference type="EMBL" id="MFD1262819.1"/>
    </source>
</evidence>
<dbReference type="Pfam" id="PF06863">
    <property type="entry name" value="DUF1254"/>
    <property type="match status" value="1"/>
</dbReference>
<evidence type="ECO:0000313" key="5">
    <source>
        <dbReference type="Proteomes" id="UP001597158"/>
    </source>
</evidence>
<keyword evidence="1" id="KW-0732">Signal</keyword>
<reference evidence="5" key="1">
    <citation type="journal article" date="2019" name="Int. J. Syst. Evol. Microbiol.">
        <title>The Global Catalogue of Microorganisms (GCM) 10K type strain sequencing project: providing services to taxonomists for standard genome sequencing and annotation.</title>
        <authorList>
            <consortium name="The Broad Institute Genomics Platform"/>
            <consortium name="The Broad Institute Genome Sequencing Center for Infectious Disease"/>
            <person name="Wu L."/>
            <person name="Ma J."/>
        </authorList>
    </citation>
    <scope>NUCLEOTIDE SEQUENCE [LARGE SCALE GENOMIC DNA]</scope>
    <source>
        <strain evidence="5">CCUG 48884</strain>
    </source>
</reference>
<gene>
    <name evidence="4" type="ORF">ACFQ4M_04430</name>
</gene>
<dbReference type="Proteomes" id="UP001597158">
    <property type="component" value="Unassembled WGS sequence"/>
</dbReference>
<comment type="caution">
    <text evidence="4">The sequence shown here is derived from an EMBL/GenBank/DDBJ whole genome shotgun (WGS) entry which is preliminary data.</text>
</comment>
<protein>
    <submittedName>
        <fullName evidence="4">DUF1254 domain-containing protein</fullName>
    </submittedName>
</protein>
<feature type="chain" id="PRO_5046872921" evidence="1">
    <location>
        <begin position="21"/>
        <end position="459"/>
    </location>
</feature>
<dbReference type="InterPro" id="IPR037049">
    <property type="entry name" value="DUF1214_C_sf"/>
</dbReference>
<dbReference type="SUPFAM" id="SSF160935">
    <property type="entry name" value="VPA0735-like"/>
    <property type="match status" value="1"/>
</dbReference>
<evidence type="ECO:0000256" key="1">
    <source>
        <dbReference type="SAM" id="SignalP"/>
    </source>
</evidence>
<proteinExistence type="predicted"/>
<dbReference type="EMBL" id="JBHTMC010000008">
    <property type="protein sequence ID" value="MFD1262819.1"/>
    <property type="molecule type" value="Genomic_DNA"/>
</dbReference>
<dbReference type="InterPro" id="IPR010679">
    <property type="entry name" value="DUF1254"/>
</dbReference>
<dbReference type="PANTHER" id="PTHR36509:SF2">
    <property type="entry name" value="BLL3101 PROTEIN"/>
    <property type="match status" value="1"/>
</dbReference>
<dbReference type="RefSeq" id="WP_002925163.1">
    <property type="nucleotide sequence ID" value="NZ_JARQZE010000013.1"/>
</dbReference>
<keyword evidence="5" id="KW-1185">Reference proteome</keyword>
<evidence type="ECO:0000259" key="3">
    <source>
        <dbReference type="Pfam" id="PF06863"/>
    </source>
</evidence>
<evidence type="ECO:0000259" key="2">
    <source>
        <dbReference type="Pfam" id="PF06742"/>
    </source>
</evidence>
<dbReference type="Gene3D" id="2.60.40.1610">
    <property type="entry name" value="Domain of unknown function DUF1254"/>
    <property type="match status" value="1"/>
</dbReference>
<feature type="domain" description="DUF1254" evidence="3">
    <location>
        <begin position="77"/>
        <end position="205"/>
    </location>
</feature>
<dbReference type="Gene3D" id="2.60.120.600">
    <property type="entry name" value="Domain of unknown function DUF1214, C-terminal domain"/>
    <property type="match status" value="1"/>
</dbReference>
<dbReference type="PANTHER" id="PTHR36509">
    <property type="entry name" value="BLL3101 PROTEIN"/>
    <property type="match status" value="1"/>
</dbReference>
<accession>A0ABW3WCJ6</accession>
<dbReference type="InterPro" id="IPR037050">
    <property type="entry name" value="DUF1254_sf"/>
</dbReference>
<dbReference type="InterPro" id="IPR010621">
    <property type="entry name" value="DUF1214"/>
</dbReference>
<feature type="signal peptide" evidence="1">
    <location>
        <begin position="1"/>
        <end position="20"/>
    </location>
</feature>
<name>A0ABW3WCJ6_9RHOO</name>
<feature type="domain" description="DUF1214" evidence="2">
    <location>
        <begin position="332"/>
        <end position="441"/>
    </location>
</feature>
<dbReference type="Pfam" id="PF06742">
    <property type="entry name" value="DUF1214"/>
    <property type="match status" value="1"/>
</dbReference>